<dbReference type="InterPro" id="IPR005021">
    <property type="entry name" value="Terminase_largesu-like"/>
</dbReference>
<evidence type="ECO:0000259" key="1">
    <source>
        <dbReference type="Pfam" id="PF03354"/>
    </source>
</evidence>
<dbReference type="Gene3D" id="3.40.50.300">
    <property type="entry name" value="P-loop containing nucleotide triphosphate hydrolases"/>
    <property type="match status" value="1"/>
</dbReference>
<keyword evidence="4" id="KW-1185">Reference proteome</keyword>
<evidence type="ECO:0000313" key="4">
    <source>
        <dbReference type="Proteomes" id="UP000001192"/>
    </source>
</evidence>
<dbReference type="InterPro" id="IPR046461">
    <property type="entry name" value="TerL_ATPase"/>
</dbReference>
<dbReference type="Proteomes" id="UP000001192">
    <property type="component" value="Chromosome 2"/>
</dbReference>
<evidence type="ECO:0000313" key="3">
    <source>
        <dbReference type="EMBL" id="ACC72551.1"/>
    </source>
</evidence>
<protein>
    <submittedName>
        <fullName evidence="3">Terminase</fullName>
    </submittedName>
</protein>
<accession>B2JL22</accession>
<proteinExistence type="predicted"/>
<dbReference type="KEGG" id="bph:Bphy_3397"/>
<dbReference type="RefSeq" id="WP_012402724.1">
    <property type="nucleotide sequence ID" value="NC_010623.1"/>
</dbReference>
<organism evidence="3 4">
    <name type="scientific">Paraburkholderia phymatum (strain DSM 17167 / CIP 108236 / LMG 21445 / STM815)</name>
    <name type="common">Burkholderia phymatum</name>
    <dbReference type="NCBI Taxonomy" id="391038"/>
    <lineage>
        <taxon>Bacteria</taxon>
        <taxon>Pseudomonadati</taxon>
        <taxon>Pseudomonadota</taxon>
        <taxon>Betaproteobacteria</taxon>
        <taxon>Burkholderiales</taxon>
        <taxon>Burkholderiaceae</taxon>
        <taxon>Paraburkholderia</taxon>
    </lineage>
</organism>
<feature type="domain" description="Terminase large subunit-like endonuclease" evidence="2">
    <location>
        <begin position="271"/>
        <end position="561"/>
    </location>
</feature>
<dbReference type="InterPro" id="IPR046462">
    <property type="entry name" value="TerL_nuclease"/>
</dbReference>
<evidence type="ECO:0000259" key="2">
    <source>
        <dbReference type="Pfam" id="PF20441"/>
    </source>
</evidence>
<dbReference type="InterPro" id="IPR027417">
    <property type="entry name" value="P-loop_NTPase"/>
</dbReference>
<feature type="domain" description="Terminase large subunit-like ATPase" evidence="1">
    <location>
        <begin position="87"/>
        <end position="262"/>
    </location>
</feature>
<dbReference type="AlphaFoldDB" id="B2JL22"/>
<dbReference type="Pfam" id="PF03354">
    <property type="entry name" value="TerL_ATPase"/>
    <property type="match status" value="1"/>
</dbReference>
<reference evidence="4" key="1">
    <citation type="journal article" date="2014" name="Stand. Genomic Sci.">
        <title>Complete genome sequence of Burkholderia phymatum STM815(T), a broad host range and efficient nitrogen-fixing symbiont of Mimosa species.</title>
        <authorList>
            <person name="Moulin L."/>
            <person name="Klonowska A."/>
            <person name="Caroline B."/>
            <person name="Booth K."/>
            <person name="Vriezen J.A."/>
            <person name="Melkonian R."/>
            <person name="James E.K."/>
            <person name="Young J.P."/>
            <person name="Bena G."/>
            <person name="Hauser L."/>
            <person name="Land M."/>
            <person name="Kyrpides N."/>
            <person name="Bruce D."/>
            <person name="Chain P."/>
            <person name="Copeland A."/>
            <person name="Pitluck S."/>
            <person name="Woyke T."/>
            <person name="Lizotte-Waniewski M."/>
            <person name="Bristow J."/>
            <person name="Riley M."/>
        </authorList>
    </citation>
    <scope>NUCLEOTIDE SEQUENCE [LARGE SCALE GENOMIC DNA]</scope>
    <source>
        <strain evidence="4">DSM 17167 / CIP 108236 / LMG 21445 / STM815</strain>
    </source>
</reference>
<name>B2JL22_PARP8</name>
<dbReference type="EMBL" id="CP001044">
    <property type="protein sequence ID" value="ACC72551.1"/>
    <property type="molecule type" value="Genomic_DNA"/>
</dbReference>
<dbReference type="Pfam" id="PF20441">
    <property type="entry name" value="TerL_nuclease"/>
    <property type="match status" value="1"/>
</dbReference>
<dbReference type="OrthoDB" id="9760250at2"/>
<sequence length="581" mass="64933">MKANRPPAKKATSDPVTRYASDVIAGIIIAGPHVRAACARHLDDLKFGPGRGLSWDLPAAMRAISYFADVLCLNGGDFEGKPFVLLPWQKFIVGSLFGWKRRDGSRRFREAYVEAGKGCGKSPLAAGVGLYMLTADGEMRPEIYAAATRRDQAMILFRDAVAMVDLSPELSNRLVKSGRGERCYNLAYYAKGGWFRPIASDSSGQSGPRPHCALIDEIHEHRDPTVINIMRAGKKGRSQPLLFMITNSGFDRTSICWEQHQYGTNIVSRAIEDDAYFAYICALDEDEEPFEDESCWIKVNPSLGKTIQKTYLREQIHQARGMPSQESTVRRLNFCQWVDAENPWIDGDLWRACEVEDLPDEVFAGRTVYGGLDLSGVRDLSALAYVVRQEDDSVDAFIDFFIPRDGLADRIKRDNAPYEAWINKGFVTATPGKSVDYAFIVEAIVSRSMSFDMQGIAYDTYRIKDFIGDMDEGNCDVPLVAHPQGYARASESNLWMPRSIEMLEKLVIDGKLRVRLNPCLRWNSGNAVLQADAKNNRIFTKSRSTGRIDGIVALAMAVGYAFRIDEEEDLDDFLNAPLMAS</sequence>
<dbReference type="HOGENOM" id="CLU_026632_6_0_4"/>
<dbReference type="eggNOG" id="COG4626">
    <property type="taxonomic scope" value="Bacteria"/>
</dbReference>
<dbReference type="PANTHER" id="PTHR41287">
    <property type="match status" value="1"/>
</dbReference>
<dbReference type="PANTHER" id="PTHR41287:SF1">
    <property type="entry name" value="PROTEIN YMFN"/>
    <property type="match status" value="1"/>
</dbReference>
<dbReference type="STRING" id="391038.Bphy_3397"/>
<gene>
    <name evidence="3" type="ordered locus">Bphy_3397</name>
</gene>
<dbReference type="GO" id="GO:0004519">
    <property type="term" value="F:endonuclease activity"/>
    <property type="evidence" value="ECO:0007669"/>
    <property type="project" value="InterPro"/>
</dbReference>